<accession>A0A5C2SRV6</accession>
<organism evidence="2 3">
    <name type="scientific">Lentinus tigrinus ALCF2SS1-6</name>
    <dbReference type="NCBI Taxonomy" id="1328759"/>
    <lineage>
        <taxon>Eukaryota</taxon>
        <taxon>Fungi</taxon>
        <taxon>Dikarya</taxon>
        <taxon>Basidiomycota</taxon>
        <taxon>Agaricomycotina</taxon>
        <taxon>Agaricomycetes</taxon>
        <taxon>Polyporales</taxon>
        <taxon>Polyporaceae</taxon>
        <taxon>Lentinus</taxon>
    </lineage>
</organism>
<protein>
    <recommendedName>
        <fullName evidence="4">Secreted protein</fullName>
    </recommendedName>
</protein>
<evidence type="ECO:0000313" key="3">
    <source>
        <dbReference type="Proteomes" id="UP000313359"/>
    </source>
</evidence>
<feature type="signal peptide" evidence="1">
    <location>
        <begin position="1"/>
        <end position="21"/>
    </location>
</feature>
<name>A0A5C2SRV6_9APHY</name>
<gene>
    <name evidence="2" type="ORF">L227DRAFT_318161</name>
</gene>
<evidence type="ECO:0008006" key="4">
    <source>
        <dbReference type="Google" id="ProtNLM"/>
    </source>
</evidence>
<evidence type="ECO:0000256" key="1">
    <source>
        <dbReference type="SAM" id="SignalP"/>
    </source>
</evidence>
<dbReference type="AlphaFoldDB" id="A0A5C2SRV6"/>
<feature type="chain" id="PRO_5022991084" description="Secreted protein" evidence="1">
    <location>
        <begin position="22"/>
        <end position="127"/>
    </location>
</feature>
<proteinExistence type="predicted"/>
<keyword evidence="1" id="KW-0732">Signal</keyword>
<evidence type="ECO:0000313" key="2">
    <source>
        <dbReference type="EMBL" id="RPD64106.1"/>
    </source>
</evidence>
<sequence>MTAWIRGTLLISSIMHNGTLCALVQMNLRYTSQSSYAPSTTPIRRPWASHTQWCALVPPTCMRSTTPHAAQCGPELFPLPHCQASGAARLSDPAHTPQHATVSDIPARPLALGPSFPSSGHPFNIQY</sequence>
<dbReference type="Proteomes" id="UP000313359">
    <property type="component" value="Unassembled WGS sequence"/>
</dbReference>
<keyword evidence="3" id="KW-1185">Reference proteome</keyword>
<reference evidence="2" key="1">
    <citation type="journal article" date="2018" name="Genome Biol. Evol.">
        <title>Genomics and development of Lentinus tigrinus, a white-rot wood-decaying mushroom with dimorphic fruiting bodies.</title>
        <authorList>
            <person name="Wu B."/>
            <person name="Xu Z."/>
            <person name="Knudson A."/>
            <person name="Carlson A."/>
            <person name="Chen N."/>
            <person name="Kovaka S."/>
            <person name="LaButti K."/>
            <person name="Lipzen A."/>
            <person name="Pennachio C."/>
            <person name="Riley R."/>
            <person name="Schakwitz W."/>
            <person name="Umezawa K."/>
            <person name="Ohm R.A."/>
            <person name="Grigoriev I.V."/>
            <person name="Nagy L.G."/>
            <person name="Gibbons J."/>
            <person name="Hibbett D."/>
        </authorList>
    </citation>
    <scope>NUCLEOTIDE SEQUENCE [LARGE SCALE GENOMIC DNA]</scope>
    <source>
        <strain evidence="2">ALCF2SS1-6</strain>
    </source>
</reference>
<dbReference type="EMBL" id="ML122254">
    <property type="protein sequence ID" value="RPD64106.1"/>
    <property type="molecule type" value="Genomic_DNA"/>
</dbReference>